<evidence type="ECO:0008006" key="4">
    <source>
        <dbReference type="Google" id="ProtNLM"/>
    </source>
</evidence>
<evidence type="ECO:0000256" key="1">
    <source>
        <dbReference type="SAM" id="MobiDB-lite"/>
    </source>
</evidence>
<dbReference type="OrthoDB" id="7945987at2"/>
<evidence type="ECO:0000313" key="2">
    <source>
        <dbReference type="EMBL" id="GLW52035.1"/>
    </source>
</evidence>
<dbReference type="EMBL" id="BSRX01000001">
    <property type="protein sequence ID" value="GLW52035.1"/>
    <property type="molecule type" value="Genomic_DNA"/>
</dbReference>
<dbReference type="CDD" id="cd00090">
    <property type="entry name" value="HTH_ARSR"/>
    <property type="match status" value="1"/>
</dbReference>
<reference evidence="2" key="1">
    <citation type="submission" date="2023-02" db="EMBL/GenBank/DDBJ databases">
        <title>Kitasatospora phosalacinea NBRC 14362.</title>
        <authorList>
            <person name="Ichikawa N."/>
            <person name="Sato H."/>
            <person name="Tonouchi N."/>
        </authorList>
    </citation>
    <scope>NUCLEOTIDE SEQUENCE</scope>
    <source>
        <strain evidence="2">NBRC 14362</strain>
    </source>
</reference>
<dbReference type="InterPro" id="IPR036390">
    <property type="entry name" value="WH_DNA-bd_sf"/>
</dbReference>
<comment type="caution">
    <text evidence="2">The sequence shown here is derived from an EMBL/GenBank/DDBJ whole genome shotgun (WGS) entry which is preliminary data.</text>
</comment>
<name>A0A9W6UM05_9ACTN</name>
<dbReference type="InterPro" id="IPR011991">
    <property type="entry name" value="ArsR-like_HTH"/>
</dbReference>
<organism evidence="2 3">
    <name type="scientific">Kitasatospora phosalacinea</name>
    <dbReference type="NCBI Taxonomy" id="2065"/>
    <lineage>
        <taxon>Bacteria</taxon>
        <taxon>Bacillati</taxon>
        <taxon>Actinomycetota</taxon>
        <taxon>Actinomycetes</taxon>
        <taxon>Kitasatosporales</taxon>
        <taxon>Streptomycetaceae</taxon>
        <taxon>Kitasatospora</taxon>
    </lineage>
</organism>
<gene>
    <name evidence="2" type="ORF">Kpho01_00460</name>
</gene>
<protein>
    <recommendedName>
        <fullName evidence="4">HTH arsR-type domain-containing protein</fullName>
    </recommendedName>
</protein>
<accession>A0A9W6UM05</accession>
<dbReference type="SUPFAM" id="SSF46785">
    <property type="entry name" value="Winged helix' DNA-binding domain"/>
    <property type="match status" value="1"/>
</dbReference>
<dbReference type="Gene3D" id="1.10.10.10">
    <property type="entry name" value="Winged helix-like DNA-binding domain superfamily/Winged helix DNA-binding domain"/>
    <property type="match status" value="1"/>
</dbReference>
<dbReference type="InterPro" id="IPR036388">
    <property type="entry name" value="WH-like_DNA-bd_sf"/>
</dbReference>
<proteinExistence type="predicted"/>
<dbReference type="RefSeq" id="WP_051778507.1">
    <property type="nucleotide sequence ID" value="NZ_BSRX01000001.1"/>
</dbReference>
<feature type="region of interest" description="Disordered" evidence="1">
    <location>
        <begin position="161"/>
        <end position="183"/>
    </location>
</feature>
<evidence type="ECO:0000313" key="3">
    <source>
        <dbReference type="Proteomes" id="UP001165143"/>
    </source>
</evidence>
<dbReference type="AlphaFoldDB" id="A0A9W6UM05"/>
<dbReference type="Proteomes" id="UP001165143">
    <property type="component" value="Unassembled WGS sequence"/>
</dbReference>
<sequence length="183" mass="20029">MEASIEDLKALGHPVRWRILRLCLDRAFTNKELSVELDLAPATTLRHVRALVKTDFLVAEPVCTGEHGALQRPYRATARTRGLIIPPDDSGLAQQVDLAVLGAHRTELIAAGKDSGRGAKRGVLRLRPESVDALHRRIEALIAECADEPDGEPLSYLWSLAARPPLDPDPRENNGSGTIDRLP</sequence>